<dbReference type="RefSeq" id="WP_253199904.1">
    <property type="nucleotide sequence ID" value="NZ_CP086239.1"/>
</dbReference>
<sequence length="146" mass="16861">MKEDIMHLLKLNNQILRSTQVHLDKMLKEYHLSSGSYPYLLMLRGNEGISQNKISEEVGCDKAMSARTITKLIDLGYIVRNKDEDDSRAYKLYLTQKAKVIIPKVLYKIHKLVELITKDLNEEEKRTTINSLSKVLNSVKKLKIQG</sequence>
<organism evidence="5 6">
    <name type="scientific">Clostridium estertheticum</name>
    <dbReference type="NCBI Taxonomy" id="238834"/>
    <lineage>
        <taxon>Bacteria</taxon>
        <taxon>Bacillati</taxon>
        <taxon>Bacillota</taxon>
        <taxon>Clostridia</taxon>
        <taxon>Eubacteriales</taxon>
        <taxon>Clostridiaceae</taxon>
        <taxon>Clostridium</taxon>
    </lineage>
</organism>
<accession>A0AA47EGM4</accession>
<dbReference type="PANTHER" id="PTHR42756">
    <property type="entry name" value="TRANSCRIPTIONAL REGULATOR, MARR"/>
    <property type="match status" value="1"/>
</dbReference>
<dbReference type="AlphaFoldDB" id="A0AA47EGM4"/>
<dbReference type="PANTHER" id="PTHR42756:SF2">
    <property type="entry name" value="MARR FAMILY REGULATORY PROTEIN"/>
    <property type="match status" value="1"/>
</dbReference>
<protein>
    <submittedName>
        <fullName evidence="5">MarR family transcriptional regulator</fullName>
    </submittedName>
</protein>
<dbReference type="EMBL" id="CP086239">
    <property type="protein sequence ID" value="WAG58611.1"/>
    <property type="molecule type" value="Genomic_DNA"/>
</dbReference>
<dbReference type="InterPro" id="IPR036388">
    <property type="entry name" value="WH-like_DNA-bd_sf"/>
</dbReference>
<keyword evidence="2" id="KW-0238">DNA-binding</keyword>
<gene>
    <name evidence="5" type="ORF">LL038_13165</name>
</gene>
<evidence type="ECO:0000313" key="6">
    <source>
        <dbReference type="Proteomes" id="UP001164733"/>
    </source>
</evidence>
<keyword evidence="3" id="KW-0804">Transcription</keyword>
<name>A0AA47EGM4_9CLOT</name>
<feature type="domain" description="HTH marR-type" evidence="4">
    <location>
        <begin position="2"/>
        <end position="137"/>
    </location>
</feature>
<evidence type="ECO:0000256" key="1">
    <source>
        <dbReference type="ARBA" id="ARBA00023015"/>
    </source>
</evidence>
<evidence type="ECO:0000259" key="4">
    <source>
        <dbReference type="PROSITE" id="PS50995"/>
    </source>
</evidence>
<dbReference type="InterPro" id="IPR000835">
    <property type="entry name" value="HTH_MarR-typ"/>
</dbReference>
<dbReference type="SMART" id="SM00347">
    <property type="entry name" value="HTH_MARR"/>
    <property type="match status" value="1"/>
</dbReference>
<evidence type="ECO:0000256" key="2">
    <source>
        <dbReference type="ARBA" id="ARBA00023125"/>
    </source>
</evidence>
<dbReference type="Gene3D" id="1.10.10.10">
    <property type="entry name" value="Winged helix-like DNA-binding domain superfamily/Winged helix DNA-binding domain"/>
    <property type="match status" value="1"/>
</dbReference>
<dbReference type="GO" id="GO:0003677">
    <property type="term" value="F:DNA binding"/>
    <property type="evidence" value="ECO:0007669"/>
    <property type="project" value="UniProtKB-KW"/>
</dbReference>
<dbReference type="SUPFAM" id="SSF46785">
    <property type="entry name" value="Winged helix' DNA-binding domain"/>
    <property type="match status" value="1"/>
</dbReference>
<evidence type="ECO:0000256" key="3">
    <source>
        <dbReference type="ARBA" id="ARBA00023163"/>
    </source>
</evidence>
<dbReference type="Proteomes" id="UP001164733">
    <property type="component" value="Chromosome"/>
</dbReference>
<dbReference type="Pfam" id="PF01047">
    <property type="entry name" value="MarR"/>
    <property type="match status" value="1"/>
</dbReference>
<reference evidence="5" key="1">
    <citation type="submission" date="2021-11" db="EMBL/GenBank/DDBJ databases">
        <title>Clostridia strains as spoilage organisms.</title>
        <authorList>
            <person name="Wambui J."/>
            <person name="Stevens M.J.A."/>
            <person name="Stephan R."/>
        </authorList>
    </citation>
    <scope>NUCLEOTIDE SEQUENCE</scope>
    <source>
        <strain evidence="5">CF009</strain>
    </source>
</reference>
<keyword evidence="1" id="KW-0805">Transcription regulation</keyword>
<dbReference type="PRINTS" id="PR00598">
    <property type="entry name" value="HTHMARR"/>
</dbReference>
<dbReference type="GO" id="GO:0003700">
    <property type="term" value="F:DNA-binding transcription factor activity"/>
    <property type="evidence" value="ECO:0007669"/>
    <property type="project" value="InterPro"/>
</dbReference>
<proteinExistence type="predicted"/>
<evidence type="ECO:0000313" key="5">
    <source>
        <dbReference type="EMBL" id="WAG58611.1"/>
    </source>
</evidence>
<dbReference type="PROSITE" id="PS50995">
    <property type="entry name" value="HTH_MARR_2"/>
    <property type="match status" value="1"/>
</dbReference>
<dbReference type="InterPro" id="IPR036390">
    <property type="entry name" value="WH_DNA-bd_sf"/>
</dbReference>